<keyword evidence="7" id="KW-0539">Nucleus</keyword>
<evidence type="ECO:0000256" key="5">
    <source>
        <dbReference type="ARBA" id="ARBA00022490"/>
    </source>
</evidence>
<reference evidence="9 10" key="1">
    <citation type="journal article" date="2024" name="Nat. Commun.">
        <title>Phylogenomics reveals the evolutionary origins of lichenization in chlorophyte algae.</title>
        <authorList>
            <person name="Puginier C."/>
            <person name="Libourel C."/>
            <person name="Otte J."/>
            <person name="Skaloud P."/>
            <person name="Haon M."/>
            <person name="Grisel S."/>
            <person name="Petersen M."/>
            <person name="Berrin J.G."/>
            <person name="Delaux P.M."/>
            <person name="Dal Grande F."/>
            <person name="Keller J."/>
        </authorList>
    </citation>
    <scope>NUCLEOTIDE SEQUENCE [LARGE SCALE GENOMIC DNA]</scope>
    <source>
        <strain evidence="9 10">SAG 2145</strain>
    </source>
</reference>
<keyword evidence="10" id="KW-1185">Reference proteome</keyword>
<dbReference type="Gene3D" id="1.10.10.10">
    <property type="entry name" value="Winged helix-like DNA-binding domain superfamily/Winged helix DNA-binding domain"/>
    <property type="match status" value="1"/>
</dbReference>
<dbReference type="SUPFAM" id="SSF46785">
    <property type="entry name" value="Winged helix' DNA-binding domain"/>
    <property type="match status" value="1"/>
</dbReference>
<dbReference type="PANTHER" id="PTHR10855:SF2">
    <property type="entry name" value="COP9 SIGNALOSOME COMPLEX SUBUNIT 4"/>
    <property type="match status" value="1"/>
</dbReference>
<dbReference type="PROSITE" id="PS50250">
    <property type="entry name" value="PCI"/>
    <property type="match status" value="1"/>
</dbReference>
<dbReference type="InterPro" id="IPR040134">
    <property type="entry name" value="PSMD12/CSN4"/>
</dbReference>
<evidence type="ECO:0000256" key="2">
    <source>
        <dbReference type="ARBA" id="ARBA00004496"/>
    </source>
</evidence>
<protein>
    <recommendedName>
        <fullName evidence="4">COP9 signalosome complex subunit 4</fullName>
    </recommendedName>
</protein>
<keyword evidence="5" id="KW-0963">Cytoplasm</keyword>
<dbReference type="AlphaFoldDB" id="A0AAW1QXK3"/>
<evidence type="ECO:0000256" key="3">
    <source>
        <dbReference type="ARBA" id="ARBA00010417"/>
    </source>
</evidence>
<dbReference type="InterPro" id="IPR054559">
    <property type="entry name" value="PSMD12-CSN4-like_N"/>
</dbReference>
<dbReference type="Proteomes" id="UP001438707">
    <property type="component" value="Unassembled WGS sequence"/>
</dbReference>
<dbReference type="PANTHER" id="PTHR10855">
    <property type="entry name" value="26S PROTEASOME NON-ATPASE REGULATORY SUBUNIT 12/COP9 SIGNALOSOME COMPLEX SUBUNIT 4"/>
    <property type="match status" value="1"/>
</dbReference>
<evidence type="ECO:0000313" key="10">
    <source>
        <dbReference type="Proteomes" id="UP001438707"/>
    </source>
</evidence>
<evidence type="ECO:0000256" key="1">
    <source>
        <dbReference type="ARBA" id="ARBA00004123"/>
    </source>
</evidence>
<dbReference type="InterPro" id="IPR036388">
    <property type="entry name" value="WH-like_DNA-bd_sf"/>
</dbReference>
<dbReference type="SMART" id="SM00088">
    <property type="entry name" value="PINT"/>
    <property type="match status" value="1"/>
</dbReference>
<comment type="similarity">
    <text evidence="3">Belongs to the CSN4 family.</text>
</comment>
<dbReference type="GO" id="GO:0008180">
    <property type="term" value="C:COP9 signalosome"/>
    <property type="evidence" value="ECO:0007669"/>
    <property type="project" value="UniProtKB-KW"/>
</dbReference>
<gene>
    <name evidence="9" type="ORF">WJX74_005455</name>
</gene>
<accession>A0AAW1QXK3</accession>
<comment type="caution">
    <text evidence="9">The sequence shown here is derived from an EMBL/GenBank/DDBJ whole genome shotgun (WGS) entry which is preliminary data.</text>
</comment>
<sequence>MESLEQIAALPDQKQRIERYRHVLESTISSGSAIECKCFVNHMVSDAVPLVVSRQLLSLFSQAISRLSPQIHKEVATHTLDKLQPRVVSFEEQVTTLREHLASLLEGEEDWSRAAQTLAGIDLDSGMRTLDGEYKLSKNIKIAMLYLEDDDAVKAEMFIKKASALIANCKDQVLELQYKSCYARILDAKRRFLEAATRYYDLSQIETLEIEGRSVGEEELQQALTSSVTCCILAAAGPQRSRILANLYKDERCARLPLFPFLQKVYLERILRKEEVDSFAQGLHVHQRAMTADGSTVLERAMIEHNLAAASKLYINIYSEELGQLLGTSGEKAERVAARMIAEERLQGSIDQVDGLIRFDTASEQLLQWDEQIQKVCNQLNGIADHIISKETAVGA</sequence>
<organism evidence="9 10">
    <name type="scientific">Apatococcus lobatus</name>
    <dbReference type="NCBI Taxonomy" id="904363"/>
    <lineage>
        <taxon>Eukaryota</taxon>
        <taxon>Viridiplantae</taxon>
        <taxon>Chlorophyta</taxon>
        <taxon>core chlorophytes</taxon>
        <taxon>Trebouxiophyceae</taxon>
        <taxon>Chlorellales</taxon>
        <taxon>Chlorellaceae</taxon>
        <taxon>Apatococcus</taxon>
    </lineage>
</organism>
<feature type="domain" description="PCI" evidence="8">
    <location>
        <begin position="196"/>
        <end position="364"/>
    </location>
</feature>
<evidence type="ECO:0000256" key="7">
    <source>
        <dbReference type="ARBA" id="ARBA00023242"/>
    </source>
</evidence>
<evidence type="ECO:0000256" key="4">
    <source>
        <dbReference type="ARBA" id="ARBA00014881"/>
    </source>
</evidence>
<dbReference type="EMBL" id="JALJOS010000021">
    <property type="protein sequence ID" value="KAK9826278.1"/>
    <property type="molecule type" value="Genomic_DNA"/>
</dbReference>
<dbReference type="Pfam" id="PF01399">
    <property type="entry name" value="PCI"/>
    <property type="match status" value="1"/>
</dbReference>
<dbReference type="InterPro" id="IPR036390">
    <property type="entry name" value="WH_DNA-bd_sf"/>
</dbReference>
<evidence type="ECO:0000313" key="9">
    <source>
        <dbReference type="EMBL" id="KAK9826278.1"/>
    </source>
</evidence>
<dbReference type="InterPro" id="IPR000717">
    <property type="entry name" value="PCI_dom"/>
</dbReference>
<keyword evidence="6" id="KW-0736">Signalosome</keyword>
<name>A0AAW1QXK3_9CHLO</name>
<proteinExistence type="inferred from homology"/>
<dbReference type="Pfam" id="PF22241">
    <property type="entry name" value="PSMD12-CSN4_N"/>
    <property type="match status" value="1"/>
</dbReference>
<comment type="subcellular location">
    <subcellularLocation>
        <location evidence="2">Cytoplasm</location>
    </subcellularLocation>
    <subcellularLocation>
        <location evidence="1">Nucleus</location>
    </subcellularLocation>
</comment>
<evidence type="ECO:0000256" key="6">
    <source>
        <dbReference type="ARBA" id="ARBA00022790"/>
    </source>
</evidence>
<evidence type="ECO:0000259" key="8">
    <source>
        <dbReference type="PROSITE" id="PS50250"/>
    </source>
</evidence>
<dbReference type="GO" id="GO:0005829">
    <property type="term" value="C:cytosol"/>
    <property type="evidence" value="ECO:0007669"/>
    <property type="project" value="TreeGrafter"/>
</dbReference>